<evidence type="ECO:0000313" key="3">
    <source>
        <dbReference type="EMBL" id="OOF40632.1"/>
    </source>
</evidence>
<reference evidence="3 4" key="1">
    <citation type="submission" date="2016-10" db="EMBL/GenBank/DDBJ databases">
        <title>Rodentibacter gen. nov. and new species.</title>
        <authorList>
            <person name="Christensen H."/>
        </authorList>
    </citation>
    <scope>NUCLEOTIDE SEQUENCE [LARGE SCALE GENOMIC DNA]</scope>
    <source>
        <strain evidence="3 4">CCUG17206</strain>
    </source>
</reference>
<dbReference type="InterPro" id="IPR027795">
    <property type="entry name" value="CASTOR_ACT_dom"/>
</dbReference>
<dbReference type="EMBL" id="MLHJ01000100">
    <property type="protein sequence ID" value="OOF40632.1"/>
    <property type="molecule type" value="Genomic_DNA"/>
</dbReference>
<comment type="caution">
    <text evidence="3">The sequence shown here is derived from an EMBL/GenBank/DDBJ whole genome shotgun (WGS) entry which is preliminary data.</text>
</comment>
<dbReference type="Pfam" id="PF10000">
    <property type="entry name" value="ACT_3"/>
    <property type="match status" value="1"/>
</dbReference>
<dbReference type="RefSeq" id="WP_077417578.1">
    <property type="nucleotide sequence ID" value="NZ_MLHI01000005.1"/>
</dbReference>
<keyword evidence="3" id="KW-0808">Transferase</keyword>
<accession>A0A1V3IHI3</accession>
<dbReference type="InterPro" id="IPR018717">
    <property type="entry name" value="DUF2241"/>
</dbReference>
<feature type="domain" description="DUF2241" evidence="1">
    <location>
        <begin position="5"/>
        <end position="69"/>
    </location>
</feature>
<dbReference type="PANTHER" id="PTHR39199:SF1">
    <property type="entry name" value="BLR5128 PROTEIN"/>
    <property type="match status" value="1"/>
</dbReference>
<dbReference type="PANTHER" id="PTHR39199">
    <property type="entry name" value="BLR5128 PROTEIN"/>
    <property type="match status" value="1"/>
</dbReference>
<name>A0A1V3IHI3_9PAST</name>
<proteinExistence type="predicted"/>
<dbReference type="SUPFAM" id="SSF55021">
    <property type="entry name" value="ACT-like"/>
    <property type="match status" value="2"/>
</dbReference>
<dbReference type="Gene3D" id="3.30.2130.10">
    <property type="entry name" value="VC0802-like"/>
    <property type="match status" value="1"/>
</dbReference>
<dbReference type="Proteomes" id="UP000189433">
    <property type="component" value="Unassembled WGS sequence"/>
</dbReference>
<evidence type="ECO:0000259" key="1">
    <source>
        <dbReference type="Pfam" id="PF10000"/>
    </source>
</evidence>
<keyword evidence="4" id="KW-1185">Reference proteome</keyword>
<dbReference type="AlphaFoldDB" id="A0A1V3IHI3"/>
<feature type="domain" description="CASTOR ACT" evidence="2">
    <location>
        <begin position="70"/>
        <end position="127"/>
    </location>
</feature>
<organism evidence="3 4">
    <name type="scientific">Rodentibacter rarus</name>
    <dbReference type="NCBI Taxonomy" id="1908260"/>
    <lineage>
        <taxon>Bacteria</taxon>
        <taxon>Pseudomonadati</taxon>
        <taxon>Pseudomonadota</taxon>
        <taxon>Gammaproteobacteria</taxon>
        <taxon>Pasteurellales</taxon>
        <taxon>Pasteurellaceae</taxon>
        <taxon>Rodentibacter</taxon>
    </lineage>
</organism>
<protein>
    <submittedName>
        <fullName evidence="3">Acetyltransferase</fullName>
    </submittedName>
</protein>
<sequence>MTNPIRPLDILLASMKPTLNEGIYYFSTLKPEQHLPLPELIATIREKEGLSVIVSEKTVKDYGLDAQFKTAWITLSVHSDLAAVGLTAAFSKALGEGGVSCNVVAGNFHDHIFVPYEQADLAMSILQTLQRASLMK</sequence>
<dbReference type="STRING" id="1908260.BKK50_09380"/>
<dbReference type="InterPro" id="IPR045865">
    <property type="entry name" value="ACT-like_dom_sf"/>
</dbReference>
<evidence type="ECO:0000259" key="2">
    <source>
        <dbReference type="Pfam" id="PF13840"/>
    </source>
</evidence>
<dbReference type="Pfam" id="PF13840">
    <property type="entry name" value="ACT_7"/>
    <property type="match status" value="1"/>
</dbReference>
<evidence type="ECO:0000313" key="4">
    <source>
        <dbReference type="Proteomes" id="UP000189433"/>
    </source>
</evidence>
<gene>
    <name evidence="3" type="ORF">BKK50_09380</name>
</gene>
<dbReference type="OrthoDB" id="517867at2"/>
<dbReference type="GO" id="GO:0016740">
    <property type="term" value="F:transferase activity"/>
    <property type="evidence" value="ECO:0007669"/>
    <property type="project" value="UniProtKB-KW"/>
</dbReference>